<evidence type="ECO:0000256" key="1">
    <source>
        <dbReference type="SAM" id="MobiDB-lite"/>
    </source>
</evidence>
<reference evidence="2" key="1">
    <citation type="submission" date="2020-07" db="EMBL/GenBank/DDBJ databases">
        <title>Multicomponent nature underlies the extraordinary mechanical properties of spider dragline silk.</title>
        <authorList>
            <person name="Kono N."/>
            <person name="Nakamura H."/>
            <person name="Mori M."/>
            <person name="Yoshida Y."/>
            <person name="Ohtoshi R."/>
            <person name="Malay A.D."/>
            <person name="Moran D.A.P."/>
            <person name="Tomita M."/>
            <person name="Numata K."/>
            <person name="Arakawa K."/>
        </authorList>
    </citation>
    <scope>NUCLEOTIDE SEQUENCE</scope>
</reference>
<keyword evidence="3" id="KW-1185">Reference proteome</keyword>
<evidence type="ECO:0000313" key="2">
    <source>
        <dbReference type="EMBL" id="GFQ80830.1"/>
    </source>
</evidence>
<feature type="compositionally biased region" description="Basic and acidic residues" evidence="1">
    <location>
        <begin position="42"/>
        <end position="51"/>
    </location>
</feature>
<dbReference type="Proteomes" id="UP000887116">
    <property type="component" value="Unassembled WGS sequence"/>
</dbReference>
<name>A0A8X6FHK0_TRICU</name>
<evidence type="ECO:0000313" key="3">
    <source>
        <dbReference type="Proteomes" id="UP000887116"/>
    </source>
</evidence>
<proteinExistence type="predicted"/>
<feature type="region of interest" description="Disordered" evidence="1">
    <location>
        <begin position="24"/>
        <end position="51"/>
    </location>
</feature>
<accession>A0A8X6FHK0</accession>
<dbReference type="EMBL" id="BMAO01002447">
    <property type="protein sequence ID" value="GFQ80830.1"/>
    <property type="molecule type" value="Genomic_DNA"/>
</dbReference>
<organism evidence="2 3">
    <name type="scientific">Trichonephila clavata</name>
    <name type="common">Joro spider</name>
    <name type="synonym">Nephila clavata</name>
    <dbReference type="NCBI Taxonomy" id="2740835"/>
    <lineage>
        <taxon>Eukaryota</taxon>
        <taxon>Metazoa</taxon>
        <taxon>Ecdysozoa</taxon>
        <taxon>Arthropoda</taxon>
        <taxon>Chelicerata</taxon>
        <taxon>Arachnida</taxon>
        <taxon>Araneae</taxon>
        <taxon>Araneomorphae</taxon>
        <taxon>Entelegynae</taxon>
        <taxon>Araneoidea</taxon>
        <taxon>Nephilidae</taxon>
        <taxon>Trichonephila</taxon>
    </lineage>
</organism>
<protein>
    <submittedName>
        <fullName evidence="2">Uncharacterized protein</fullName>
    </submittedName>
</protein>
<gene>
    <name evidence="2" type="ORF">TNCT_459481</name>
</gene>
<sequence>MNPKLSLKTEELILFKFQTMQDEVRGDEIEIPPGTPEISSDPDEKNPSSIGHDREFVIGIEFPRGIQYTNKFYNCITDTSFEEPTSAKGEFLVKKRKRTIKTKPKL</sequence>
<dbReference type="AlphaFoldDB" id="A0A8X6FHK0"/>
<comment type="caution">
    <text evidence="2">The sequence shown here is derived from an EMBL/GenBank/DDBJ whole genome shotgun (WGS) entry which is preliminary data.</text>
</comment>